<dbReference type="InterPro" id="IPR036390">
    <property type="entry name" value="WH_DNA-bd_sf"/>
</dbReference>
<proteinExistence type="predicted"/>
<dbReference type="GO" id="GO:0003700">
    <property type="term" value="F:DNA-binding transcription factor activity"/>
    <property type="evidence" value="ECO:0007669"/>
    <property type="project" value="InterPro"/>
</dbReference>
<dbReference type="KEGG" id="crz:D1345_08835"/>
<sequence>MPSKPNHRPQRITDLMLLIFRLNGTLLDRGDQLVAHLGINSARWQVLGAAGLAGEAQTAPQIAARMGISRQGAQKQLHKLVEEGYFEVLPNPQHARSPLYRLSAKGERTVAGTQRSQAQWTEQLARHLPDADFEAACHTLQQLLSTLDTLSPPIGEES</sequence>
<dbReference type="InterPro" id="IPR039422">
    <property type="entry name" value="MarR/SlyA-like"/>
</dbReference>
<dbReference type="PROSITE" id="PS50995">
    <property type="entry name" value="HTH_MARR_2"/>
    <property type="match status" value="1"/>
</dbReference>
<feature type="domain" description="HTH marR-type" evidence="1">
    <location>
        <begin position="12"/>
        <end position="145"/>
    </location>
</feature>
<accession>A0AAD0RQ86</accession>
<name>A0AAD0RQ86_9NEIS</name>
<gene>
    <name evidence="2" type="ORF">D1345_08835</name>
</gene>
<dbReference type="Proteomes" id="UP000259465">
    <property type="component" value="Chromosome"/>
</dbReference>
<dbReference type="PANTHER" id="PTHR33164:SF43">
    <property type="entry name" value="HTH-TYPE TRANSCRIPTIONAL REPRESSOR YETL"/>
    <property type="match status" value="1"/>
</dbReference>
<keyword evidence="3" id="KW-1185">Reference proteome</keyword>
<dbReference type="InterPro" id="IPR036388">
    <property type="entry name" value="WH-like_DNA-bd_sf"/>
</dbReference>
<evidence type="ECO:0000313" key="2">
    <source>
        <dbReference type="EMBL" id="AXT46281.1"/>
    </source>
</evidence>
<dbReference type="InterPro" id="IPR000835">
    <property type="entry name" value="HTH_MarR-typ"/>
</dbReference>
<protein>
    <submittedName>
        <fullName evidence="2">MarR family transcriptional regulator</fullName>
    </submittedName>
</protein>
<evidence type="ECO:0000259" key="1">
    <source>
        <dbReference type="PROSITE" id="PS50995"/>
    </source>
</evidence>
<dbReference type="EMBL" id="CP031968">
    <property type="protein sequence ID" value="AXT46281.1"/>
    <property type="molecule type" value="Genomic_DNA"/>
</dbReference>
<dbReference type="RefSeq" id="WP_118267239.1">
    <property type="nucleotide sequence ID" value="NZ_CP031968.1"/>
</dbReference>
<reference evidence="2 3" key="1">
    <citation type="submission" date="2018-08" db="EMBL/GenBank/DDBJ databases">
        <title>Complete genome sequence of JP2-74.</title>
        <authorList>
            <person name="Wu L."/>
        </authorList>
    </citation>
    <scope>NUCLEOTIDE SEQUENCE [LARGE SCALE GENOMIC DNA]</scope>
    <source>
        <strain evidence="2 3">JP2-74</strain>
    </source>
</reference>
<dbReference type="SMART" id="SM00347">
    <property type="entry name" value="HTH_MARR"/>
    <property type="match status" value="1"/>
</dbReference>
<dbReference type="PANTHER" id="PTHR33164">
    <property type="entry name" value="TRANSCRIPTIONAL REGULATOR, MARR FAMILY"/>
    <property type="match status" value="1"/>
</dbReference>
<dbReference type="Pfam" id="PF12802">
    <property type="entry name" value="MarR_2"/>
    <property type="match status" value="1"/>
</dbReference>
<dbReference type="Gene3D" id="1.10.10.10">
    <property type="entry name" value="Winged helix-like DNA-binding domain superfamily/Winged helix DNA-binding domain"/>
    <property type="match status" value="1"/>
</dbReference>
<evidence type="ECO:0000313" key="3">
    <source>
        <dbReference type="Proteomes" id="UP000259465"/>
    </source>
</evidence>
<dbReference type="GO" id="GO:0006950">
    <property type="term" value="P:response to stress"/>
    <property type="evidence" value="ECO:0007669"/>
    <property type="project" value="TreeGrafter"/>
</dbReference>
<dbReference type="SUPFAM" id="SSF46785">
    <property type="entry name" value="Winged helix' DNA-binding domain"/>
    <property type="match status" value="1"/>
</dbReference>
<dbReference type="GeneID" id="58559573"/>
<organism evidence="2 3">
    <name type="scientific">Chromobacterium rhizoryzae</name>
    <dbReference type="NCBI Taxonomy" id="1778675"/>
    <lineage>
        <taxon>Bacteria</taxon>
        <taxon>Pseudomonadati</taxon>
        <taxon>Pseudomonadota</taxon>
        <taxon>Betaproteobacteria</taxon>
        <taxon>Neisseriales</taxon>
        <taxon>Chromobacteriaceae</taxon>
        <taxon>Chromobacterium</taxon>
    </lineage>
</organism>
<dbReference type="AlphaFoldDB" id="A0AAD0RQ86"/>